<accession>V6LQD4</accession>
<reference evidence="2 3" key="1">
    <citation type="journal article" date="2014" name="PLoS Genet.">
        <title>The Genome of Spironucleus salmonicida Highlights a Fish Pathogen Adapted to Fluctuating Environments.</title>
        <authorList>
            <person name="Xu F."/>
            <person name="Jerlstrom-Hultqvist J."/>
            <person name="Einarsson E."/>
            <person name="Astvaldsson A."/>
            <person name="Svard S.G."/>
            <person name="Andersson J.O."/>
        </authorList>
    </citation>
    <scope>NUCLEOTIDE SEQUENCE</scope>
    <source>
        <strain evidence="3">ATCC 50377</strain>
    </source>
</reference>
<protein>
    <recommendedName>
        <fullName evidence="1">C2H2-type domain-containing protein</fullName>
    </recommendedName>
</protein>
<feature type="domain" description="C2H2-type" evidence="1">
    <location>
        <begin position="1075"/>
        <end position="1097"/>
    </location>
</feature>
<name>V6LQD4_9EUKA</name>
<proteinExistence type="predicted"/>
<evidence type="ECO:0000259" key="1">
    <source>
        <dbReference type="PROSITE" id="PS00028"/>
    </source>
</evidence>
<dbReference type="InterPro" id="IPR013087">
    <property type="entry name" value="Znf_C2H2_type"/>
</dbReference>
<dbReference type="EMBL" id="KI546057">
    <property type="protein sequence ID" value="EST46882.1"/>
    <property type="molecule type" value="Genomic_DNA"/>
</dbReference>
<sequence length="1119" mass="129597">MTTRPVLAIDIGYVNLVLSSLSKDNKQKICGIYGDENYKQPNFDFDEENKPFICQRNKGYPIFYKSEFFNSDDIKYPTLPEIQLAYLSIPISSIFSCIFKQAKSLFPYAKDIIILVPNSCKQWHQDFLSKIIQQIFQITPIFSPSCVSGALNFVKQDSEIVTEKLNGKQTFNALYINFGAYYGDCVAFSVNQQREVQFLQTKSSYNYVIDNIGQLTYEDILLRFQNNKKTEKIRKQISKFKGHIIDNINTPNIEQIELLGLNQVLSEDLLITNFNSEDDENLMYDDNIIYVDEIYLKSRQKIIDSKVQALLNQVIKQFLENDISFDIIIGSGGYLVNNTGVINKFVNFELGKSLIQMKPFISFCATGGSLFNLFTQIKIQEKTIDIYYCDIQSNSIEHQNIIQRGQEFQFQYNGTIVMESLNQDIKIAVVESFNNKSEIYFVQIQYCQLNSKSQFDFNYYMYTYSPDIYFTYSQDKQQQKYCNIIKYKKHELQYDFTPQQQQILQTLKSKEKYICFLIFSIQQLDNIYVSHQCLQIQQSPQNIYHVMLELSQQLSSFDTIHMVLKQLDSNKIESILQKFIQYDLQQYEISEQIIQNFLSKHIDKLITQTNGFSLCISPTIQIINEKLTLISNNSTYIPVNIKYPYQFNEINIIMQSQTQILVASDESSPFVYVFQLSSNYKAPLASILIKQVLLDENVLPYLINQQFLLYHLNDSSQLILNMTQTISNFNQIQQYLNKIAILIPFLGNSLIYYHAKQKCYAEIISDGCNKYSLVSYSVINLKNQFSENDPGISSRNPNIYNLSSKLLNFLASNSLIYLLNKDIRLSVSLDQELINSHIVPDTTSDYIFNGSSKIFVITQIILPLQFVKINFNTSPKEGIKVNYAQLFNCNLKPRMLCCECDNEPHNGVFIPTIMPSGQIELFSIGRDCAIKDFSNEYIARPLLQLFPQYMEEIDDQIVFPIISLGQVMFGLQLQNCKKWIQQALSYNLVTSQTTPCCPTHKEAAQQIPGDAFYQKCPISSCHLHFCDYCFNWHERINPYERKCTAGMIQCPNCKIIGERDDKCLVTTCICQVHFCTFPDCGKWYKKYKDCENHVFTHKRGIGIYERGNSSDTKINAAHL</sequence>
<evidence type="ECO:0000313" key="2">
    <source>
        <dbReference type="EMBL" id="EST46882.1"/>
    </source>
</evidence>
<evidence type="ECO:0000313" key="4">
    <source>
        <dbReference type="Proteomes" id="UP000018208"/>
    </source>
</evidence>
<keyword evidence="4" id="KW-1185">Reference proteome</keyword>
<reference evidence="3" key="2">
    <citation type="submission" date="2020-12" db="EMBL/GenBank/DDBJ databases">
        <title>New Spironucleus salmonicida genome in near-complete chromosomes.</title>
        <authorList>
            <person name="Xu F."/>
            <person name="Kurt Z."/>
            <person name="Jimenez-Gonzalez A."/>
            <person name="Astvaldsson A."/>
            <person name="Andersson J.O."/>
            <person name="Svard S.G."/>
        </authorList>
    </citation>
    <scope>NUCLEOTIDE SEQUENCE</scope>
    <source>
        <strain evidence="3">ATCC 50377</strain>
    </source>
</reference>
<dbReference type="VEuPathDB" id="GiardiaDB:SS50377_27525"/>
<evidence type="ECO:0000313" key="3">
    <source>
        <dbReference type="EMBL" id="KAH0571225.1"/>
    </source>
</evidence>
<dbReference type="AlphaFoldDB" id="V6LQD4"/>
<organism evidence="2">
    <name type="scientific">Spironucleus salmonicida</name>
    <dbReference type="NCBI Taxonomy" id="348837"/>
    <lineage>
        <taxon>Eukaryota</taxon>
        <taxon>Metamonada</taxon>
        <taxon>Diplomonadida</taxon>
        <taxon>Hexamitidae</taxon>
        <taxon>Hexamitinae</taxon>
        <taxon>Spironucleus</taxon>
    </lineage>
</organism>
<dbReference type="Proteomes" id="UP000018208">
    <property type="component" value="Unassembled WGS sequence"/>
</dbReference>
<dbReference type="PROSITE" id="PS00028">
    <property type="entry name" value="ZINC_FINGER_C2H2_1"/>
    <property type="match status" value="1"/>
</dbReference>
<dbReference type="EMBL" id="AUWU02000007">
    <property type="protein sequence ID" value="KAH0571225.1"/>
    <property type="molecule type" value="Genomic_DNA"/>
</dbReference>
<gene>
    <name evidence="2" type="ORF">SS50377_13034</name>
    <name evidence="3" type="ORF">SS50377_27525</name>
</gene>